<dbReference type="EMBL" id="RQFT01000003">
    <property type="protein sequence ID" value="TGL07984.1"/>
    <property type="molecule type" value="Genomic_DNA"/>
</dbReference>
<gene>
    <name evidence="4" type="ORF">EHQ43_02745</name>
</gene>
<evidence type="ECO:0000259" key="3">
    <source>
        <dbReference type="Pfam" id="PF02230"/>
    </source>
</evidence>
<reference evidence="4 5" key="1">
    <citation type="journal article" date="2019" name="PLoS Negl. Trop. Dis.">
        <title>Revisiting the worldwide diversity of Leptospira species in the environment.</title>
        <authorList>
            <person name="Vincent A.T."/>
            <person name="Schiettekatte O."/>
            <person name="Bourhy P."/>
            <person name="Veyrier F.J."/>
            <person name="Picardeau M."/>
        </authorList>
    </citation>
    <scope>NUCLEOTIDE SEQUENCE [LARGE SCALE GENOMIC DNA]</scope>
    <source>
        <strain evidence="4 5">201800273</strain>
    </source>
</reference>
<dbReference type="Pfam" id="PF02230">
    <property type="entry name" value="Abhydrolase_2"/>
    <property type="match status" value="1"/>
</dbReference>
<dbReference type="PANTHER" id="PTHR10655">
    <property type="entry name" value="LYSOPHOSPHOLIPASE-RELATED"/>
    <property type="match status" value="1"/>
</dbReference>
<dbReference type="RefSeq" id="WP_135770085.1">
    <property type="nucleotide sequence ID" value="NZ_RQFT01000003.1"/>
</dbReference>
<evidence type="ECO:0000256" key="2">
    <source>
        <dbReference type="ARBA" id="ARBA00022801"/>
    </source>
</evidence>
<protein>
    <submittedName>
        <fullName evidence="4">Esterase</fullName>
    </submittedName>
</protein>
<feature type="domain" description="Phospholipase/carboxylesterase/thioesterase" evidence="3">
    <location>
        <begin position="20"/>
        <end position="212"/>
    </location>
</feature>
<evidence type="ECO:0000256" key="1">
    <source>
        <dbReference type="ARBA" id="ARBA00006499"/>
    </source>
</evidence>
<dbReference type="InterPro" id="IPR029058">
    <property type="entry name" value="AB_hydrolase_fold"/>
</dbReference>
<sequence>MHPPLEFLIRHPKVSIEKPPLLILLHGVGSNEKDLFSLTEFLPDSLLIVSVRGPITLGRDRFGWYEITFTGGAPKIDAEQQQKSQKILLEFLNFLSTQFQFDTKQVWFGGFSQGAVMSYSIGLEHPDRIKGIIALSGRILEETKKNTKIDDLPHDQKIYIAHGTNDNVIPVTSARASKEFLESMRKQYQYKEYPEGHTISNEMLEDLVSWLDLELKKN</sequence>
<comment type="similarity">
    <text evidence="1">Belongs to the AB hydrolase superfamily. AB hydrolase 2 family.</text>
</comment>
<dbReference type="PANTHER" id="PTHR10655:SF17">
    <property type="entry name" value="LYSOPHOSPHOLIPASE-LIKE PROTEIN 1"/>
    <property type="match status" value="1"/>
</dbReference>
<dbReference type="Proteomes" id="UP000297641">
    <property type="component" value="Unassembled WGS sequence"/>
</dbReference>
<evidence type="ECO:0000313" key="5">
    <source>
        <dbReference type="Proteomes" id="UP000297641"/>
    </source>
</evidence>
<dbReference type="GO" id="GO:0016787">
    <property type="term" value="F:hydrolase activity"/>
    <property type="evidence" value="ECO:0007669"/>
    <property type="project" value="UniProtKB-KW"/>
</dbReference>
<dbReference type="InterPro" id="IPR003140">
    <property type="entry name" value="PLipase/COase/thioEstase"/>
</dbReference>
<dbReference type="InterPro" id="IPR050565">
    <property type="entry name" value="LYPA1-2/EST-like"/>
</dbReference>
<dbReference type="Gene3D" id="3.40.50.1820">
    <property type="entry name" value="alpha/beta hydrolase"/>
    <property type="match status" value="1"/>
</dbReference>
<organism evidence="4 5">
    <name type="scientific">Leptospira bouyouniensis</name>
    <dbReference type="NCBI Taxonomy" id="2484911"/>
    <lineage>
        <taxon>Bacteria</taxon>
        <taxon>Pseudomonadati</taxon>
        <taxon>Spirochaetota</taxon>
        <taxon>Spirochaetia</taxon>
        <taxon>Leptospirales</taxon>
        <taxon>Leptospiraceae</taxon>
        <taxon>Leptospira</taxon>
    </lineage>
</organism>
<keyword evidence="2" id="KW-0378">Hydrolase</keyword>
<proteinExistence type="inferred from homology"/>
<dbReference type="AlphaFoldDB" id="A0A7I0HUM6"/>
<dbReference type="SUPFAM" id="SSF53474">
    <property type="entry name" value="alpha/beta-Hydrolases"/>
    <property type="match status" value="1"/>
</dbReference>
<name>A0A7I0HUM6_9LEPT</name>
<evidence type="ECO:0000313" key="4">
    <source>
        <dbReference type="EMBL" id="TGL07984.1"/>
    </source>
</evidence>
<comment type="caution">
    <text evidence="4">The sequence shown here is derived from an EMBL/GenBank/DDBJ whole genome shotgun (WGS) entry which is preliminary data.</text>
</comment>
<accession>A0A7I0HUM6</accession>